<keyword evidence="8 19" id="KW-0812">Transmembrane</keyword>
<keyword evidence="13 16" id="KW-0472">Membrane</keyword>
<gene>
    <name evidence="20" type="ORF">M0811_11177</name>
</gene>
<dbReference type="GO" id="GO:0005794">
    <property type="term" value="C:Golgi apparatus"/>
    <property type="evidence" value="ECO:0007669"/>
    <property type="project" value="TreeGrafter"/>
</dbReference>
<name>A0A9Q0LEQ2_ANAIG</name>
<evidence type="ECO:0000256" key="17">
    <source>
        <dbReference type="RuleBase" id="RU003750"/>
    </source>
</evidence>
<comment type="subcellular location">
    <subcellularLocation>
        <location evidence="3">Membrane</location>
        <topology evidence="3">Multi-pass membrane protein</topology>
    </subcellularLocation>
</comment>
<feature type="transmembrane region" description="Helical" evidence="19">
    <location>
        <begin position="30"/>
        <end position="53"/>
    </location>
</feature>
<dbReference type="EC" id="2.7.8.11" evidence="5 16"/>
<comment type="cofactor">
    <cofactor evidence="1">
        <name>Mn(2+)</name>
        <dbReference type="ChEBI" id="CHEBI:29035"/>
    </cofactor>
</comment>
<dbReference type="GO" id="GO:0046872">
    <property type="term" value="F:metal ion binding"/>
    <property type="evidence" value="ECO:0007669"/>
    <property type="project" value="UniProtKB-KW"/>
</dbReference>
<dbReference type="OMA" id="AQTYSEN"/>
<evidence type="ECO:0000256" key="19">
    <source>
        <dbReference type="SAM" id="Phobius"/>
    </source>
</evidence>
<dbReference type="PANTHER" id="PTHR15362:SF4">
    <property type="entry name" value="CDP-DIACYLGLYCEROL--INOSITOL 3-PHOSPHATIDYLTRANSFERASE"/>
    <property type="match status" value="1"/>
</dbReference>
<evidence type="ECO:0000256" key="4">
    <source>
        <dbReference type="ARBA" id="ARBA00010441"/>
    </source>
</evidence>
<evidence type="ECO:0000313" key="21">
    <source>
        <dbReference type="Proteomes" id="UP001149090"/>
    </source>
</evidence>
<keyword evidence="21" id="KW-1185">Reference proteome</keyword>
<dbReference type="Gene3D" id="1.20.120.1760">
    <property type="match status" value="1"/>
</dbReference>
<dbReference type="OrthoDB" id="10251079at2759"/>
<dbReference type="PROSITE" id="PS00379">
    <property type="entry name" value="CDP_ALCOHOL_P_TRANSF"/>
    <property type="match status" value="1"/>
</dbReference>
<dbReference type="PIRSF" id="PIRSF000848">
    <property type="entry name" value="CDP_diag_ino_3_P"/>
    <property type="match status" value="1"/>
</dbReference>
<proteinExistence type="inferred from homology"/>
<keyword evidence="11 19" id="KW-1133">Transmembrane helix</keyword>
<evidence type="ECO:0000256" key="8">
    <source>
        <dbReference type="ARBA" id="ARBA00022692"/>
    </source>
</evidence>
<dbReference type="Pfam" id="PF01066">
    <property type="entry name" value="CDP-OH_P_transf"/>
    <property type="match status" value="1"/>
</dbReference>
<evidence type="ECO:0000256" key="9">
    <source>
        <dbReference type="ARBA" id="ARBA00022723"/>
    </source>
</evidence>
<evidence type="ECO:0000256" key="14">
    <source>
        <dbReference type="ARBA" id="ARBA00023209"/>
    </source>
</evidence>
<keyword evidence="12 16" id="KW-0443">Lipid metabolism</keyword>
<evidence type="ECO:0000256" key="18">
    <source>
        <dbReference type="SAM" id="MobiDB-lite"/>
    </source>
</evidence>
<sequence>MKNNKKNQKNKKNDKKEEPVEKRAKQTNYIWFYVPNLIGYLRLILMSISFFSFQKHPVLTVTSYFFSYLLDYADGFTARLFNQCSMFGAVLDMVTDRSTSCGLLMVVGTLYPKYTSFFTLTSALDICSHWMQMYASLVDHKTSHKKIDSNQNILLRIYYGSRLFMGTLIVGTETFGNALYLNRFSNQLIQKYPFLDFSSFVPSFTFYSFKINNIFAFLSAVTFPLFLIKQIVHVVQFFSAASKIIEKDLDAKIKERELKEKKKN</sequence>
<keyword evidence="6 16" id="KW-0444">Lipid biosynthesis</keyword>
<keyword evidence="14 16" id="KW-0594">Phospholipid biosynthesis</keyword>
<organism evidence="20 21">
    <name type="scientific">Anaeramoeba ignava</name>
    <name type="common">Anaerobic marine amoeba</name>
    <dbReference type="NCBI Taxonomy" id="1746090"/>
    <lineage>
        <taxon>Eukaryota</taxon>
        <taxon>Metamonada</taxon>
        <taxon>Anaeramoebidae</taxon>
        <taxon>Anaeramoeba</taxon>
    </lineage>
</organism>
<evidence type="ECO:0000256" key="16">
    <source>
        <dbReference type="PIRNR" id="PIRNR000848"/>
    </source>
</evidence>
<evidence type="ECO:0000256" key="12">
    <source>
        <dbReference type="ARBA" id="ARBA00023098"/>
    </source>
</evidence>
<keyword evidence="15 16" id="KW-1208">Phospholipid metabolism</keyword>
<evidence type="ECO:0000256" key="7">
    <source>
        <dbReference type="ARBA" id="ARBA00022679"/>
    </source>
</evidence>
<dbReference type="AlphaFoldDB" id="A0A9Q0LEQ2"/>
<evidence type="ECO:0000256" key="11">
    <source>
        <dbReference type="ARBA" id="ARBA00022989"/>
    </source>
</evidence>
<comment type="similarity">
    <text evidence="4 16 17">Belongs to the CDP-alcohol phosphatidyltransferase class-I family.</text>
</comment>
<feature type="compositionally biased region" description="Basic residues" evidence="18">
    <location>
        <begin position="1"/>
        <end position="13"/>
    </location>
</feature>
<evidence type="ECO:0000256" key="6">
    <source>
        <dbReference type="ARBA" id="ARBA00022516"/>
    </source>
</evidence>
<evidence type="ECO:0000256" key="1">
    <source>
        <dbReference type="ARBA" id="ARBA00001936"/>
    </source>
</evidence>
<keyword evidence="10" id="KW-0460">Magnesium</keyword>
<dbReference type="Proteomes" id="UP001149090">
    <property type="component" value="Unassembled WGS sequence"/>
</dbReference>
<evidence type="ECO:0000256" key="13">
    <source>
        <dbReference type="ARBA" id="ARBA00023136"/>
    </source>
</evidence>
<evidence type="ECO:0000313" key="20">
    <source>
        <dbReference type="EMBL" id="KAJ5070148.1"/>
    </source>
</evidence>
<reference evidence="20" key="1">
    <citation type="submission" date="2022-10" db="EMBL/GenBank/DDBJ databases">
        <title>Novel sulphate-reducing endosymbionts in the free-living metamonad Anaeramoeba.</title>
        <authorList>
            <person name="Jerlstrom-Hultqvist J."/>
            <person name="Cepicka I."/>
            <person name="Gallot-Lavallee L."/>
            <person name="Salas-Leiva D."/>
            <person name="Curtis B.A."/>
            <person name="Zahonova K."/>
            <person name="Pipaliya S."/>
            <person name="Dacks J."/>
            <person name="Roger A.J."/>
        </authorList>
    </citation>
    <scope>NUCLEOTIDE SEQUENCE</scope>
    <source>
        <strain evidence="20">BMAN</strain>
    </source>
</reference>
<evidence type="ECO:0000256" key="2">
    <source>
        <dbReference type="ARBA" id="ARBA00001946"/>
    </source>
</evidence>
<feature type="region of interest" description="Disordered" evidence="18">
    <location>
        <begin position="1"/>
        <end position="20"/>
    </location>
</feature>
<evidence type="ECO:0000256" key="15">
    <source>
        <dbReference type="ARBA" id="ARBA00023264"/>
    </source>
</evidence>
<comment type="cofactor">
    <cofactor evidence="2">
        <name>Mg(2+)</name>
        <dbReference type="ChEBI" id="CHEBI:18420"/>
    </cofactor>
</comment>
<dbReference type="InterPro" id="IPR000462">
    <property type="entry name" value="CDP-OH_P_trans"/>
</dbReference>
<keyword evidence="7 16" id="KW-0808">Transferase</keyword>
<dbReference type="InterPro" id="IPR043130">
    <property type="entry name" value="CDP-OH_PTrfase_TM_dom"/>
</dbReference>
<keyword evidence="9" id="KW-0479">Metal-binding</keyword>
<protein>
    <recommendedName>
        <fullName evidence="5 16">CDP-diacylglycerol--inositol 3-phosphatidyltransferase</fullName>
        <ecNumber evidence="5 16">2.7.8.11</ecNumber>
    </recommendedName>
</protein>
<comment type="catalytic activity">
    <reaction evidence="16">
        <text>a CDP-1,2-diacyl-sn-glycerol + myo-inositol = a 1,2-diacyl-sn-glycero-3-phospho-(1D-myo-inositol) + CMP + H(+)</text>
        <dbReference type="Rhea" id="RHEA:11580"/>
        <dbReference type="ChEBI" id="CHEBI:15378"/>
        <dbReference type="ChEBI" id="CHEBI:17268"/>
        <dbReference type="ChEBI" id="CHEBI:57880"/>
        <dbReference type="ChEBI" id="CHEBI:58332"/>
        <dbReference type="ChEBI" id="CHEBI:60377"/>
        <dbReference type="EC" id="2.7.8.11"/>
    </reaction>
</comment>
<dbReference type="InterPro" id="IPR048254">
    <property type="entry name" value="CDP_ALCOHOL_P_TRANSF_CS"/>
</dbReference>
<dbReference type="EMBL" id="JAPDFW010000098">
    <property type="protein sequence ID" value="KAJ5070148.1"/>
    <property type="molecule type" value="Genomic_DNA"/>
</dbReference>
<dbReference type="GO" id="GO:0016020">
    <property type="term" value="C:membrane"/>
    <property type="evidence" value="ECO:0007669"/>
    <property type="project" value="UniProtKB-SubCell"/>
</dbReference>
<dbReference type="GO" id="GO:0006661">
    <property type="term" value="P:phosphatidylinositol biosynthetic process"/>
    <property type="evidence" value="ECO:0007669"/>
    <property type="project" value="TreeGrafter"/>
</dbReference>
<evidence type="ECO:0000256" key="3">
    <source>
        <dbReference type="ARBA" id="ARBA00004141"/>
    </source>
</evidence>
<dbReference type="GO" id="GO:0003881">
    <property type="term" value="F:CDP-diacylglycerol-inositol 3-phosphatidyltransferase activity"/>
    <property type="evidence" value="ECO:0007669"/>
    <property type="project" value="UniProtKB-UniRule"/>
</dbReference>
<evidence type="ECO:0000256" key="10">
    <source>
        <dbReference type="ARBA" id="ARBA00022842"/>
    </source>
</evidence>
<dbReference type="PANTHER" id="PTHR15362">
    <property type="entry name" value="PHOSPHATIDYLINOSITOL SYNTHASE"/>
    <property type="match status" value="1"/>
</dbReference>
<evidence type="ECO:0000256" key="5">
    <source>
        <dbReference type="ARBA" id="ARBA00013212"/>
    </source>
</evidence>
<accession>A0A9Q0LEQ2</accession>
<comment type="caution">
    <text evidence="20">The sequence shown here is derived from an EMBL/GenBank/DDBJ whole genome shotgun (WGS) entry which is preliminary data.</text>
</comment>
<dbReference type="InterPro" id="IPR014387">
    <property type="entry name" value="CDP_diag_ino_3_P_euk"/>
</dbReference>